<sequence>MTCRVCGAENGEPHFGGISCKFVNTICIQRILNFRACAAFFRRFVLSRKVKIVCTCKEKNHKSYPCRQCRMLKCMAIGMTRIKVQPMREKNVIKVPTPKFMSTLSLLSCNIIPRSCFNITKTVESWPEIDKKRKDLYGENTYELNFSELSNLAKTDTNLLWSLGEMIFPEVKILNADEKEAIICNFFPRWIIMECAIDYSTNYDYHSQLLKGDGLDRMLVKFYGSSMPDEKRMSDEDILKTFKQYWIHLYLVICEPFFQKKYDKVECIALFLLILFDDGETKNPACAAFFRRYVHSQKSVISCTCEHRLPSSHPCRHCRMLKCIATGMTKCKVQANREKNRVRFFYPGYISLISSLPNAIIPKSCDNISKTVAHWVDLDKKRKELHGECFFDHTLSQVTSLAKIDTKLLWDLGKTIFSDVSKLITTDRDAIISNFFPKWLVMESAIDYATNYDQFKMFVGTEEFYNKCAYFYGTSMPEDKRIKDEDTIRIFAPFWDWHYSEVAHPVYLKKCDKVEYMAIFLLLLFDNAYTNISEDGAKLCRNIRKVILRELKGYQDDKNCSEMRLADTIDTLRLLEKAEQKLQEEFVLCGLHNVVLHDDYKQIFQVKKL</sequence>
<dbReference type="InterPro" id="IPR001628">
    <property type="entry name" value="Znf_hrmn_rcpt"/>
</dbReference>
<dbReference type="OrthoDB" id="5782976at2759"/>
<dbReference type="STRING" id="31234.E3LPI9"/>
<proteinExistence type="predicted"/>
<keyword evidence="11" id="KW-1185">Reference proteome</keyword>
<evidence type="ECO:0000256" key="7">
    <source>
        <dbReference type="ARBA" id="ARBA00023170"/>
    </source>
</evidence>
<dbReference type="GO" id="GO:0008270">
    <property type="term" value="F:zinc ion binding"/>
    <property type="evidence" value="ECO:0007669"/>
    <property type="project" value="UniProtKB-KW"/>
</dbReference>
<evidence type="ECO:0000256" key="5">
    <source>
        <dbReference type="ARBA" id="ARBA00023125"/>
    </source>
</evidence>
<organism evidence="11">
    <name type="scientific">Caenorhabditis remanei</name>
    <name type="common">Caenorhabditis vulgaris</name>
    <dbReference type="NCBI Taxonomy" id="31234"/>
    <lineage>
        <taxon>Eukaryota</taxon>
        <taxon>Metazoa</taxon>
        <taxon>Ecdysozoa</taxon>
        <taxon>Nematoda</taxon>
        <taxon>Chromadorea</taxon>
        <taxon>Rhabditida</taxon>
        <taxon>Rhabditina</taxon>
        <taxon>Rhabditomorpha</taxon>
        <taxon>Rhabditoidea</taxon>
        <taxon>Rhabditidae</taxon>
        <taxon>Peloderinae</taxon>
        <taxon>Caenorhabditis</taxon>
    </lineage>
</organism>
<dbReference type="PROSITE" id="PS51030">
    <property type="entry name" value="NUCLEAR_REC_DBD_2"/>
    <property type="match status" value="2"/>
</dbReference>
<protein>
    <submittedName>
        <fullName evidence="10">CRE-NHR-139 protein</fullName>
    </submittedName>
</protein>
<keyword evidence="6" id="KW-0804">Transcription</keyword>
<dbReference type="InterPro" id="IPR042936">
    <property type="entry name" value="Nhr-150"/>
</dbReference>
<dbReference type="Gene3D" id="1.10.565.10">
    <property type="entry name" value="Retinoid X Receptor"/>
    <property type="match status" value="1"/>
</dbReference>
<dbReference type="SMART" id="SM00399">
    <property type="entry name" value="ZnF_C4"/>
    <property type="match status" value="2"/>
</dbReference>
<evidence type="ECO:0000259" key="9">
    <source>
        <dbReference type="PROSITE" id="PS51030"/>
    </source>
</evidence>
<dbReference type="Gene3D" id="3.30.50.10">
    <property type="entry name" value="Erythroid Transcription Factor GATA-1, subunit A"/>
    <property type="match status" value="2"/>
</dbReference>
<dbReference type="SMART" id="SM00430">
    <property type="entry name" value="HOLI"/>
    <property type="match status" value="2"/>
</dbReference>
<keyword evidence="4" id="KW-0805">Transcription regulation</keyword>
<keyword evidence="1" id="KW-0479">Metal-binding</keyword>
<dbReference type="EMBL" id="DS268412">
    <property type="protein sequence ID" value="EFP05376.1"/>
    <property type="molecule type" value="Genomic_DNA"/>
</dbReference>
<dbReference type="GO" id="GO:0043565">
    <property type="term" value="F:sequence-specific DNA binding"/>
    <property type="evidence" value="ECO:0007669"/>
    <property type="project" value="InterPro"/>
</dbReference>
<evidence type="ECO:0000256" key="1">
    <source>
        <dbReference type="ARBA" id="ARBA00022723"/>
    </source>
</evidence>
<accession>E3LPI9</accession>
<evidence type="ECO:0000313" key="11">
    <source>
        <dbReference type="Proteomes" id="UP000008281"/>
    </source>
</evidence>
<name>E3LPI9_CAERE</name>
<dbReference type="Pfam" id="PF00105">
    <property type="entry name" value="zf-C4"/>
    <property type="match status" value="1"/>
</dbReference>
<dbReference type="Pfam" id="PF00104">
    <property type="entry name" value="Hormone_recep"/>
    <property type="match status" value="2"/>
</dbReference>
<gene>
    <name evidence="10" type="primary">Cre-nhr-139</name>
    <name evidence="10" type="ORF">CRE_27295</name>
</gene>
<dbReference type="InParanoid" id="E3LPI9"/>
<keyword evidence="5" id="KW-0238">DNA-binding</keyword>
<dbReference type="PRINTS" id="PR00047">
    <property type="entry name" value="STROIDFINGER"/>
</dbReference>
<feature type="domain" description="Nuclear receptor" evidence="9">
    <location>
        <begin position="285"/>
        <end position="335"/>
    </location>
</feature>
<keyword evidence="8" id="KW-0539">Nucleus</keyword>
<evidence type="ECO:0000256" key="2">
    <source>
        <dbReference type="ARBA" id="ARBA00022771"/>
    </source>
</evidence>
<dbReference type="FunCoup" id="E3LPI9">
    <property type="interactions" value="17"/>
</dbReference>
<dbReference type="PANTHER" id="PTHR46800:SF4">
    <property type="entry name" value="NR LBD DOMAIN-CONTAINING PROTEIN-RELATED"/>
    <property type="match status" value="1"/>
</dbReference>
<reference evidence="10" key="1">
    <citation type="submission" date="2007-07" db="EMBL/GenBank/DDBJ databases">
        <title>PCAP assembly of the Caenorhabditis remanei genome.</title>
        <authorList>
            <consortium name="The Caenorhabditis remanei Sequencing Consortium"/>
            <person name="Wilson R.K."/>
        </authorList>
    </citation>
    <scope>NUCLEOTIDE SEQUENCE [LARGE SCALE GENOMIC DNA]</scope>
    <source>
        <strain evidence="10">PB4641</strain>
    </source>
</reference>
<evidence type="ECO:0000256" key="4">
    <source>
        <dbReference type="ARBA" id="ARBA00023015"/>
    </source>
</evidence>
<dbReference type="HOGENOM" id="CLU_459454_0_0_1"/>
<dbReference type="SUPFAM" id="SSF57716">
    <property type="entry name" value="Glucocorticoid receptor-like (DNA-binding domain)"/>
    <property type="match status" value="2"/>
</dbReference>
<dbReference type="GO" id="GO:0003700">
    <property type="term" value="F:DNA-binding transcription factor activity"/>
    <property type="evidence" value="ECO:0007669"/>
    <property type="project" value="InterPro"/>
</dbReference>
<dbReference type="AlphaFoldDB" id="E3LPI9"/>
<dbReference type="PANTHER" id="PTHR46800">
    <property type="entry name" value="NUCLEAR HORMONE RECEPTOR FAMILY-RELATED-RELATED"/>
    <property type="match status" value="1"/>
</dbReference>
<dbReference type="InterPro" id="IPR000536">
    <property type="entry name" value="Nucl_hrmn_rcpt_lig-bd"/>
</dbReference>
<feature type="domain" description="Nuclear receptor" evidence="9">
    <location>
        <begin position="1"/>
        <end position="86"/>
    </location>
</feature>
<keyword evidence="7" id="KW-0675">Receptor</keyword>
<dbReference type="eggNOG" id="KOG3575">
    <property type="taxonomic scope" value="Eukaryota"/>
</dbReference>
<dbReference type="Proteomes" id="UP000008281">
    <property type="component" value="Unassembled WGS sequence"/>
</dbReference>
<evidence type="ECO:0000256" key="3">
    <source>
        <dbReference type="ARBA" id="ARBA00022833"/>
    </source>
</evidence>
<keyword evidence="2" id="KW-0863">Zinc-finger</keyword>
<dbReference type="InterPro" id="IPR013088">
    <property type="entry name" value="Znf_NHR/GATA"/>
</dbReference>
<dbReference type="SUPFAM" id="SSF48508">
    <property type="entry name" value="Nuclear receptor ligand-binding domain"/>
    <property type="match status" value="2"/>
</dbReference>
<evidence type="ECO:0000313" key="10">
    <source>
        <dbReference type="EMBL" id="EFP05376.1"/>
    </source>
</evidence>
<dbReference type="InterPro" id="IPR035500">
    <property type="entry name" value="NHR-like_dom_sf"/>
</dbReference>
<keyword evidence="3" id="KW-0862">Zinc</keyword>
<evidence type="ECO:0000256" key="6">
    <source>
        <dbReference type="ARBA" id="ARBA00023163"/>
    </source>
</evidence>
<dbReference type="OMA" id="EDGAKLC"/>
<evidence type="ECO:0000256" key="8">
    <source>
        <dbReference type="ARBA" id="ARBA00023242"/>
    </source>
</evidence>